<dbReference type="Pfam" id="PF13175">
    <property type="entry name" value="AAA_15"/>
    <property type="match status" value="1"/>
</dbReference>
<dbReference type="InterPro" id="IPR051396">
    <property type="entry name" value="Bact_Antivir_Def_Nuclease"/>
</dbReference>
<dbReference type="AlphaFoldDB" id="A0A928Z2P3"/>
<comment type="caution">
    <text evidence="3">The sequence shown here is derived from an EMBL/GenBank/DDBJ whole genome shotgun (WGS) entry which is preliminary data.</text>
</comment>
<evidence type="ECO:0000259" key="2">
    <source>
        <dbReference type="Pfam" id="PF13175"/>
    </source>
</evidence>
<dbReference type="PANTHER" id="PTHR43581:SF2">
    <property type="entry name" value="EXCINUCLEASE ATPASE SUBUNIT"/>
    <property type="match status" value="1"/>
</dbReference>
<accession>A0A928Z2P3</accession>
<feature type="region of interest" description="Disordered" evidence="1">
    <location>
        <begin position="137"/>
        <end position="157"/>
    </location>
</feature>
<dbReference type="Gene3D" id="3.40.50.300">
    <property type="entry name" value="P-loop containing nucleotide triphosphate hydrolases"/>
    <property type="match status" value="1"/>
</dbReference>
<dbReference type="InterPro" id="IPR041685">
    <property type="entry name" value="AAA_GajA/Old/RecF-like"/>
</dbReference>
<dbReference type="InterPro" id="IPR027417">
    <property type="entry name" value="P-loop_NTPase"/>
</dbReference>
<keyword evidence="4" id="KW-1185">Reference proteome</keyword>
<evidence type="ECO:0000313" key="3">
    <source>
        <dbReference type="EMBL" id="MBE9028580.1"/>
    </source>
</evidence>
<gene>
    <name evidence="3" type="ORF">IQ266_02265</name>
</gene>
<feature type="domain" description="Endonuclease GajA/Old nuclease/RecF-like AAA" evidence="2">
    <location>
        <begin position="1"/>
        <end position="412"/>
    </location>
</feature>
<protein>
    <submittedName>
        <fullName evidence="3">AAA family ATPase</fullName>
    </submittedName>
</protein>
<dbReference type="RefSeq" id="WP_264323405.1">
    <property type="nucleotide sequence ID" value="NZ_JADEXQ010000005.1"/>
</dbReference>
<reference evidence="3" key="1">
    <citation type="submission" date="2020-10" db="EMBL/GenBank/DDBJ databases">
        <authorList>
            <person name="Castelo-Branco R."/>
            <person name="Eusebio N."/>
            <person name="Adriana R."/>
            <person name="Vieira A."/>
            <person name="Brugerolle De Fraissinette N."/>
            <person name="Rezende De Castro R."/>
            <person name="Schneider M.P."/>
            <person name="Vasconcelos V."/>
            <person name="Leao P.N."/>
        </authorList>
    </citation>
    <scope>NUCLEOTIDE SEQUENCE</scope>
    <source>
        <strain evidence="3">LEGE 11480</strain>
    </source>
</reference>
<dbReference type="SUPFAM" id="SSF52540">
    <property type="entry name" value="P-loop containing nucleoside triphosphate hydrolases"/>
    <property type="match status" value="1"/>
</dbReference>
<dbReference type="EMBL" id="JADEXQ010000005">
    <property type="protein sequence ID" value="MBE9028580.1"/>
    <property type="molecule type" value="Genomic_DNA"/>
</dbReference>
<feature type="compositionally biased region" description="Basic and acidic residues" evidence="1">
    <location>
        <begin position="141"/>
        <end position="157"/>
    </location>
</feature>
<dbReference type="Proteomes" id="UP000625316">
    <property type="component" value="Unassembled WGS sequence"/>
</dbReference>
<sequence length="654" mass="73149">MNLVWFEVEGYKRFCAKSKINLDGKLVAIVGPNEAGKTSLLHCLRHFSDDSAFVQQGSAQELTRRKQMASTDVVAEWTFALDASDHAELSDIQGSEDVRWYVVTKKVDGEYTHDIKPRPQLTLSRRVKTIDAIRAYIESQRPSESDDRGNDGGHDNTHFDLCQEVISGLSSESEKLPNSLLKSIEQLAEQLAEENNNLNQTVLTEQLTSLHSLESLQPPTTRIMEHLWKSRPHILLFDASDRDLLSEYNIQGYFFEDRKRGIRKKPIPTALQNLCAASGLDLQALHTAQKNDDRGKVRTLLEAAEDTINDLLRDAWTQSRLSLSLELDSFRLQVLLKSQGGDYVKVIERSEGLRQFLALLLFLSKRATSKTRPIVLIDEAEIHLHYDAQADLVQTLAKQHLASKVIYTTHSVGCLPEDLGSGIRMVATDDPYSIVENWFWQSERPGFSPLLFAMGARTLAFMPMRYSVVGEGAADMILVPAILKQVLEVDSIGFQIVPGLSSQTNEQIGIIDSESTRTIYLVDGDSAGRAIRAKILKAGVDQSRIVDLPMLNGQETVLEDYISADVYLRCVNVDLEMSGCPAIPDNKLSGSNRPKQLESWCEQHNCSIPSKRSVAYRVVDEKNEHNIVEKSAVEAVKTLYSKLLAALQLENDTP</sequence>
<proteinExistence type="predicted"/>
<evidence type="ECO:0000256" key="1">
    <source>
        <dbReference type="SAM" id="MobiDB-lite"/>
    </source>
</evidence>
<name>A0A928Z2P3_9CYAN</name>
<dbReference type="PANTHER" id="PTHR43581">
    <property type="entry name" value="ATP/GTP PHOSPHATASE"/>
    <property type="match status" value="1"/>
</dbReference>
<evidence type="ECO:0000313" key="4">
    <source>
        <dbReference type="Proteomes" id="UP000625316"/>
    </source>
</evidence>
<organism evidence="3 4">
    <name type="scientific">Romeriopsis navalis LEGE 11480</name>
    <dbReference type="NCBI Taxonomy" id="2777977"/>
    <lineage>
        <taxon>Bacteria</taxon>
        <taxon>Bacillati</taxon>
        <taxon>Cyanobacteriota</taxon>
        <taxon>Cyanophyceae</taxon>
        <taxon>Leptolyngbyales</taxon>
        <taxon>Leptolyngbyaceae</taxon>
        <taxon>Romeriopsis</taxon>
        <taxon>Romeriopsis navalis</taxon>
    </lineage>
</organism>